<dbReference type="InterPro" id="IPR011075">
    <property type="entry name" value="TetR_C"/>
</dbReference>
<protein>
    <recommendedName>
        <fullName evidence="3">Tetracyclin repressor-like C-terminal domain-containing protein</fullName>
    </recommendedName>
</protein>
<dbReference type="AlphaFoldDB" id="A0A5B8FYH7"/>
<organism evidence="4 5">
    <name type="scientific">Paroceanicella profunda</name>
    <dbReference type="NCBI Taxonomy" id="2579971"/>
    <lineage>
        <taxon>Bacteria</taxon>
        <taxon>Pseudomonadati</taxon>
        <taxon>Pseudomonadota</taxon>
        <taxon>Alphaproteobacteria</taxon>
        <taxon>Rhodobacterales</taxon>
        <taxon>Paracoccaceae</taxon>
        <taxon>Paroceanicella</taxon>
    </lineage>
</organism>
<dbReference type="EMBL" id="CP040818">
    <property type="protein sequence ID" value="QDL91709.1"/>
    <property type="molecule type" value="Genomic_DNA"/>
</dbReference>
<dbReference type="InterPro" id="IPR036271">
    <property type="entry name" value="Tet_transcr_reg_TetR-rel_C_sf"/>
</dbReference>
<dbReference type="Gene3D" id="1.10.357.10">
    <property type="entry name" value="Tetracycline Repressor, domain 2"/>
    <property type="match status" value="1"/>
</dbReference>
<keyword evidence="5" id="KW-1185">Reference proteome</keyword>
<dbReference type="OrthoDB" id="9796019at2"/>
<evidence type="ECO:0000256" key="2">
    <source>
        <dbReference type="ARBA" id="ARBA00023163"/>
    </source>
</evidence>
<evidence type="ECO:0000256" key="1">
    <source>
        <dbReference type="ARBA" id="ARBA00023015"/>
    </source>
</evidence>
<accession>A0A5B8FYH7</accession>
<dbReference type="SUPFAM" id="SSF48498">
    <property type="entry name" value="Tetracyclin repressor-like, C-terminal domain"/>
    <property type="match status" value="1"/>
</dbReference>
<proteinExistence type="predicted"/>
<dbReference type="RefSeq" id="WP_138572587.1">
    <property type="nucleotide sequence ID" value="NZ_CP040818.1"/>
</dbReference>
<evidence type="ECO:0000313" key="5">
    <source>
        <dbReference type="Proteomes" id="UP000305888"/>
    </source>
</evidence>
<dbReference type="KEGG" id="ppru:FDP22_07895"/>
<evidence type="ECO:0000313" key="4">
    <source>
        <dbReference type="EMBL" id="QDL91709.1"/>
    </source>
</evidence>
<keyword evidence="2" id="KW-0804">Transcription</keyword>
<name>A0A5B8FYH7_9RHOB</name>
<feature type="domain" description="Tetracyclin repressor-like C-terminal" evidence="3">
    <location>
        <begin position="39"/>
        <end position="149"/>
    </location>
</feature>
<sequence>MTAVAAAAGIGKPALYRRYPTIGDLLFDTSISSSIPPQVPETGTLHGDMYAMVERLVSVCRHAPRQVMASQFYRAICEIDYARSVEDLHATVTYRHVMVIWERGVIRGEIDPAMNARECFRDLSSSVAMRILFYHMDLDSSAITRHVDRFCRAVAPLPA</sequence>
<dbReference type="Proteomes" id="UP000305888">
    <property type="component" value="Chromosome"/>
</dbReference>
<dbReference type="Pfam" id="PF16859">
    <property type="entry name" value="TetR_C_11"/>
    <property type="match status" value="1"/>
</dbReference>
<keyword evidence="1" id="KW-0805">Transcription regulation</keyword>
<reference evidence="4 5" key="1">
    <citation type="submission" date="2019-06" db="EMBL/GenBank/DDBJ databases">
        <title>Genome sequence of Rhodobacteraceae bacterium D4M1.</title>
        <authorList>
            <person name="Cao J."/>
        </authorList>
    </citation>
    <scope>NUCLEOTIDE SEQUENCE [LARGE SCALE GENOMIC DNA]</scope>
    <source>
        <strain evidence="4 5">D4M1</strain>
    </source>
</reference>
<evidence type="ECO:0000259" key="3">
    <source>
        <dbReference type="Pfam" id="PF16859"/>
    </source>
</evidence>
<gene>
    <name evidence="4" type="ORF">FDP22_07895</name>
</gene>